<evidence type="ECO:0000313" key="2">
    <source>
        <dbReference type="Proteomes" id="UP001143910"/>
    </source>
</evidence>
<keyword evidence="2" id="KW-1185">Reference proteome</keyword>
<gene>
    <name evidence="1" type="ORF">NQ176_g317</name>
</gene>
<sequence length="219" mass="24557">MANDQYTAVDRLHKQKEGSASFLDVLDVLNVNLDSSNELVGYDTPTLTDFSSTCDIWPSDSHNLSSKVSQPSITSYHHNENTVQLPPGLDLDGPAAWGHTNTPHITFETLSSLEPPSNRSRAKFTQEEDQIIIHLRNNGQSWKEIAEKLPGRSPGALQVRYSTKLKRKSLDWTTHLDQQIVKALLEYEQQRWTFVASQIGCGISAEACRERAVSQLKLL</sequence>
<reference evidence="1" key="1">
    <citation type="submission" date="2022-08" db="EMBL/GenBank/DDBJ databases">
        <title>Genome Sequence of Lecanicillium fungicola.</title>
        <authorList>
            <person name="Buettner E."/>
        </authorList>
    </citation>
    <scope>NUCLEOTIDE SEQUENCE</scope>
    <source>
        <strain evidence="1">Babe33</strain>
    </source>
</reference>
<dbReference type="EMBL" id="JANJQO010000011">
    <property type="protein sequence ID" value="KAJ2983957.1"/>
    <property type="molecule type" value="Genomic_DNA"/>
</dbReference>
<protein>
    <submittedName>
        <fullName evidence="1">Uncharacterized protein</fullName>
    </submittedName>
</protein>
<organism evidence="1 2">
    <name type="scientific">Zarea fungicola</name>
    <dbReference type="NCBI Taxonomy" id="93591"/>
    <lineage>
        <taxon>Eukaryota</taxon>
        <taxon>Fungi</taxon>
        <taxon>Dikarya</taxon>
        <taxon>Ascomycota</taxon>
        <taxon>Pezizomycotina</taxon>
        <taxon>Sordariomycetes</taxon>
        <taxon>Hypocreomycetidae</taxon>
        <taxon>Hypocreales</taxon>
        <taxon>Cordycipitaceae</taxon>
        <taxon>Zarea</taxon>
    </lineage>
</organism>
<accession>A0ACC1NYI0</accession>
<dbReference type="Proteomes" id="UP001143910">
    <property type="component" value="Unassembled WGS sequence"/>
</dbReference>
<proteinExistence type="predicted"/>
<evidence type="ECO:0000313" key="1">
    <source>
        <dbReference type="EMBL" id="KAJ2983957.1"/>
    </source>
</evidence>
<name>A0ACC1NYI0_9HYPO</name>
<comment type="caution">
    <text evidence="1">The sequence shown here is derived from an EMBL/GenBank/DDBJ whole genome shotgun (WGS) entry which is preliminary data.</text>
</comment>